<reference evidence="4 7" key="2">
    <citation type="submission" date="2024-07" db="EMBL/GenBank/DDBJ databases">
        <authorList>
            <person name="Akdeniz Z."/>
        </authorList>
    </citation>
    <scope>NUCLEOTIDE SEQUENCE [LARGE SCALE GENOMIC DNA]</scope>
</reference>
<dbReference type="EMBL" id="CATOUU010000574">
    <property type="protein sequence ID" value="CAI9934571.1"/>
    <property type="molecule type" value="Genomic_DNA"/>
</dbReference>
<evidence type="ECO:0000313" key="6">
    <source>
        <dbReference type="EMBL" id="CAL6101120.1"/>
    </source>
</evidence>
<proteinExistence type="predicted"/>
<evidence type="ECO:0000313" key="7">
    <source>
        <dbReference type="Proteomes" id="UP001642409"/>
    </source>
</evidence>
<organism evidence="2">
    <name type="scientific">Hexamita inflata</name>
    <dbReference type="NCBI Taxonomy" id="28002"/>
    <lineage>
        <taxon>Eukaryota</taxon>
        <taxon>Metamonada</taxon>
        <taxon>Diplomonadida</taxon>
        <taxon>Hexamitidae</taxon>
        <taxon>Hexamitinae</taxon>
        <taxon>Hexamita</taxon>
    </lineage>
</organism>
<dbReference type="EMBL" id="CAXDID020000417">
    <property type="protein sequence ID" value="CAL6089191.1"/>
    <property type="molecule type" value="Genomic_DNA"/>
</dbReference>
<reference evidence="2" key="1">
    <citation type="submission" date="2023-06" db="EMBL/GenBank/DDBJ databases">
        <authorList>
            <person name="Kurt Z."/>
        </authorList>
    </citation>
    <scope>NUCLEOTIDE SEQUENCE</scope>
</reference>
<dbReference type="EMBL" id="CAXDID020000417">
    <property type="protein sequence ID" value="CAL6089195.1"/>
    <property type="molecule type" value="Genomic_DNA"/>
</dbReference>
<evidence type="ECO:0000313" key="5">
    <source>
        <dbReference type="EMBL" id="CAL6089195.1"/>
    </source>
</evidence>
<keyword evidence="7" id="KW-1185">Reference proteome</keyword>
<accession>A0AA86P9I0</accession>
<evidence type="ECO:0000313" key="4">
    <source>
        <dbReference type="EMBL" id="CAL6089191.1"/>
    </source>
</evidence>
<dbReference type="EMBL" id="CATOUU010000574">
    <property type="protein sequence ID" value="CAI9934567.1"/>
    <property type="molecule type" value="Genomic_DNA"/>
</dbReference>
<evidence type="ECO:0000313" key="2">
    <source>
        <dbReference type="EMBL" id="CAI9934567.1"/>
    </source>
</evidence>
<evidence type="ECO:0000313" key="1">
    <source>
        <dbReference type="EMBL" id="CAI9932893.1"/>
    </source>
</evidence>
<dbReference type="EMBL" id="CAXDID020000539">
    <property type="protein sequence ID" value="CAL6101120.1"/>
    <property type="molecule type" value="Genomic_DNA"/>
</dbReference>
<gene>
    <name evidence="1" type="ORF">HINF_LOCUS20538</name>
    <name evidence="2" type="ORF">HINF_LOCUS22212</name>
    <name evidence="3" type="ORF">HINF_LOCUS22216</name>
    <name evidence="4" type="ORF">HINF_LOCUS64676</name>
    <name evidence="5" type="ORF">HINF_LOCUS64680</name>
    <name evidence="6" type="ORF">HINF_LOCUS70934</name>
</gene>
<dbReference type="AlphaFoldDB" id="A0AA86P9I0"/>
<dbReference type="Proteomes" id="UP001642409">
    <property type="component" value="Unassembled WGS sequence"/>
</dbReference>
<name>A0AA86P9I0_9EUKA</name>
<sequence>MAQRQRTSHEIELQLEENFVLQLNATYNVNYVSVKQAIEYYQQQPVGTKRLFDWKQLDVSIGHKSYPRKSYSYKYINIVIAKRFLEKLSPEIKQLARGYACHLLSKYHKIQIAEKQCILELRYAVIKETCAFVDQQVTIDFCKKSLVDMLRHTLDEQIQAIQNKEIQRNKNIFEYVNEVKSDQVTKLELKQYLKLVIQNDQTQ</sequence>
<evidence type="ECO:0000313" key="3">
    <source>
        <dbReference type="EMBL" id="CAI9934571.1"/>
    </source>
</evidence>
<protein>
    <submittedName>
        <fullName evidence="4">Hypothetical_protein</fullName>
    </submittedName>
</protein>
<dbReference type="EMBL" id="CATOUU010000530">
    <property type="protein sequence ID" value="CAI9932893.1"/>
    <property type="molecule type" value="Genomic_DNA"/>
</dbReference>
<comment type="caution">
    <text evidence="2">The sequence shown here is derived from an EMBL/GenBank/DDBJ whole genome shotgun (WGS) entry which is preliminary data.</text>
</comment>